<protein>
    <submittedName>
        <fullName evidence="8">Uncharacterized protein</fullName>
    </submittedName>
</protein>
<comment type="subcellular location">
    <subcellularLocation>
        <location evidence="1">Golgi apparatus membrane</location>
        <topology evidence="1">Multi-pass membrane protein</topology>
    </subcellularLocation>
    <subcellularLocation>
        <location evidence="7">Golgi apparatus</location>
        <location evidence="7">cis-Golgi network membrane</location>
    </subcellularLocation>
</comment>
<dbReference type="PhylomeDB" id="A7RRR5"/>
<dbReference type="PANTHER" id="PTHR21236">
    <property type="entry name" value="GOLGI MEMBRANE PROTEIN YIP1"/>
    <property type="match status" value="1"/>
</dbReference>
<evidence type="ECO:0000256" key="6">
    <source>
        <dbReference type="ARBA" id="ARBA00023136"/>
    </source>
</evidence>
<evidence type="ECO:0000256" key="3">
    <source>
        <dbReference type="ARBA" id="ARBA00022692"/>
    </source>
</evidence>
<organism evidence="8 9">
    <name type="scientific">Nematostella vectensis</name>
    <name type="common">Starlet sea anemone</name>
    <dbReference type="NCBI Taxonomy" id="45351"/>
    <lineage>
        <taxon>Eukaryota</taxon>
        <taxon>Metazoa</taxon>
        <taxon>Cnidaria</taxon>
        <taxon>Anthozoa</taxon>
        <taxon>Hexacorallia</taxon>
        <taxon>Actiniaria</taxon>
        <taxon>Edwardsiidae</taxon>
        <taxon>Nematostella</taxon>
    </lineage>
</organism>
<dbReference type="GO" id="GO:0006888">
    <property type="term" value="P:endoplasmic reticulum to Golgi vesicle-mediated transport"/>
    <property type="evidence" value="ECO:0000318"/>
    <property type="project" value="GO_Central"/>
</dbReference>
<evidence type="ECO:0000313" key="8">
    <source>
        <dbReference type="EMBL" id="EDO45809.1"/>
    </source>
</evidence>
<name>A7RRR5_NEMVE</name>
<keyword evidence="9" id="KW-1185">Reference proteome</keyword>
<dbReference type="PANTHER" id="PTHR21236:SF7">
    <property type="entry name" value="PROTEIN YIPF4"/>
    <property type="match status" value="1"/>
</dbReference>
<evidence type="ECO:0000256" key="5">
    <source>
        <dbReference type="ARBA" id="ARBA00023034"/>
    </source>
</evidence>
<accession>A7RRR5</accession>
<dbReference type="InterPro" id="IPR045231">
    <property type="entry name" value="Yip1/4-like"/>
</dbReference>
<evidence type="ECO:0000256" key="2">
    <source>
        <dbReference type="ARBA" id="ARBA00010596"/>
    </source>
</evidence>
<dbReference type="HOGENOM" id="CLU_470352_0_0_1"/>
<dbReference type="GO" id="GO:0005802">
    <property type="term" value="C:trans-Golgi network"/>
    <property type="evidence" value="ECO:0000318"/>
    <property type="project" value="GO_Central"/>
</dbReference>
<keyword evidence="3" id="KW-0812">Transmembrane</keyword>
<dbReference type="GO" id="GO:0048280">
    <property type="term" value="P:vesicle fusion with Golgi apparatus"/>
    <property type="evidence" value="ECO:0000318"/>
    <property type="project" value="GO_Central"/>
</dbReference>
<evidence type="ECO:0000256" key="7">
    <source>
        <dbReference type="ARBA" id="ARBA00024188"/>
    </source>
</evidence>
<keyword evidence="6" id="KW-0472">Membrane</keyword>
<evidence type="ECO:0000256" key="4">
    <source>
        <dbReference type="ARBA" id="ARBA00022989"/>
    </source>
</evidence>
<reference evidence="8 9" key="1">
    <citation type="journal article" date="2007" name="Science">
        <title>Sea anemone genome reveals ancestral eumetazoan gene repertoire and genomic organization.</title>
        <authorList>
            <person name="Putnam N.H."/>
            <person name="Srivastava M."/>
            <person name="Hellsten U."/>
            <person name="Dirks B."/>
            <person name="Chapman J."/>
            <person name="Salamov A."/>
            <person name="Terry A."/>
            <person name="Shapiro H."/>
            <person name="Lindquist E."/>
            <person name="Kapitonov V.V."/>
            <person name="Jurka J."/>
            <person name="Genikhovich G."/>
            <person name="Grigoriev I.V."/>
            <person name="Lucas S.M."/>
            <person name="Steele R.E."/>
            <person name="Finnerty J.R."/>
            <person name="Technau U."/>
            <person name="Martindale M.Q."/>
            <person name="Rokhsar D.S."/>
        </authorList>
    </citation>
    <scope>NUCLEOTIDE SEQUENCE [LARGE SCALE GENOMIC DNA]</scope>
    <source>
        <strain evidence="9">CH2 X CH6</strain>
    </source>
</reference>
<evidence type="ECO:0000313" key="9">
    <source>
        <dbReference type="Proteomes" id="UP000001593"/>
    </source>
</evidence>
<dbReference type="EMBL" id="DS469532">
    <property type="protein sequence ID" value="EDO45809.1"/>
    <property type="molecule type" value="Genomic_DNA"/>
</dbReference>
<dbReference type="GO" id="GO:0000139">
    <property type="term" value="C:Golgi membrane"/>
    <property type="evidence" value="ECO:0007669"/>
    <property type="project" value="UniProtKB-SubCell"/>
</dbReference>
<dbReference type="InParanoid" id="A7RRR5"/>
<evidence type="ECO:0000256" key="1">
    <source>
        <dbReference type="ARBA" id="ARBA00004653"/>
    </source>
</evidence>
<proteinExistence type="inferred from homology"/>
<keyword evidence="5" id="KW-0333">Golgi apparatus</keyword>
<dbReference type="eggNOG" id="ENOG502RZBP">
    <property type="taxonomic scope" value="Eukaryota"/>
</dbReference>
<sequence>MKFTEFVKRYPYYSRFRFSADEHGNAQFVFNGDEYDPFDKNGNLVKTLYHFPGNSWKPENIQDFLVADDTQAYKETIQQLFGFPKQYRLDARAEYKILPLDENPTRNNYVSFDVFITPKVKTHFVFRDIFTDSLLVFRTAKEASRWLDAPNLSYWSQALNFAMFCATAGCGVTRDMIDDSQVGSFYRFHIIFTIRRILNELQCPLPKDRLFSWNKNFYSEAAYQKLRTEFRTGDDFRFLGPINHGLGNVYNYDYHGLSSSNDKYKPYDTIDQLHDEWDAAKSDHEHMNHFEIEYLKDLRTGFQYPYYSRLRFSADEHGNAQFVFNGDEYDPFDKNGNLVKTLYHFPGNSWKPENIQDFLVADDTQAYKETIQQLFGFPKQYRLDARAEYKILPLDENPTRNNYVSFDVFITPKVKTHFVFRDIFTDSLLVFRTAKEASRWLDAPNLSYWSQALNFAMFCATAGCGVTRDMIDGSQVGSFYRFHIIFTIRRILNELQCPLPKDRLFSWNKNFYSEAAYQKLRTEFRTGDDFRFLGPINHGLGNVYNYDYHGLSSSNDKYKPYDTMINYTTNGTLPKATTNT</sequence>
<dbReference type="Proteomes" id="UP000001593">
    <property type="component" value="Unassembled WGS sequence"/>
</dbReference>
<dbReference type="AlphaFoldDB" id="A7RRR5"/>
<comment type="similarity">
    <text evidence="2">Belongs to the YIP1 family.</text>
</comment>
<gene>
    <name evidence="8" type="ORF">NEMVEDRAFT_v1g201145</name>
</gene>
<keyword evidence="4" id="KW-1133">Transmembrane helix</keyword>